<evidence type="ECO:0000256" key="8">
    <source>
        <dbReference type="ARBA" id="ARBA00023310"/>
    </source>
</evidence>
<dbReference type="STRING" id="760154.Sulba_0567"/>
<comment type="function">
    <text evidence="9 12">F(1)F(0) ATP synthase produces ATP from ADP in the presence of a proton or sodium gradient. F-type ATPases consist of two structural domains, F(1) containing the extramembraneous catalytic core and F(0) containing the membrane proton channel, linked together by a central stalk and a peripheral stalk. During catalysis, ATP synthesis in the catalytic domain of F(1) is coupled via a rotary mechanism of the central stalk subunits to proton translocation.</text>
</comment>
<evidence type="ECO:0000256" key="2">
    <source>
        <dbReference type="ARBA" id="ARBA00022547"/>
    </source>
</evidence>
<evidence type="ECO:0000256" key="12">
    <source>
        <dbReference type="HAMAP-Rule" id="MF_01398"/>
    </source>
</evidence>
<keyword evidence="14" id="KW-0175">Coiled coil</keyword>
<accession>I3XVA2</accession>
<protein>
    <recommendedName>
        <fullName evidence="12">ATP synthase subunit b</fullName>
    </recommendedName>
    <alternativeName>
        <fullName evidence="12">ATP synthase F(0) sector subunit b</fullName>
    </alternativeName>
    <alternativeName>
        <fullName evidence="12">ATPase subunit I</fullName>
    </alternativeName>
    <alternativeName>
        <fullName evidence="12">F-type ATPase subunit b</fullName>
        <shortName evidence="12">F-ATPase subunit b</shortName>
    </alternativeName>
</protein>
<dbReference type="GO" id="GO:0046933">
    <property type="term" value="F:proton-transporting ATP synthase activity, rotational mechanism"/>
    <property type="evidence" value="ECO:0007669"/>
    <property type="project" value="UniProtKB-UniRule"/>
</dbReference>
<keyword evidence="7 12" id="KW-0472">Membrane</keyword>
<comment type="similarity">
    <text evidence="12 13">Belongs to the ATPase B chain family.</text>
</comment>
<keyword evidence="5 12" id="KW-1133">Transmembrane helix</keyword>
<dbReference type="Proteomes" id="UP000006176">
    <property type="component" value="Chromosome"/>
</dbReference>
<evidence type="ECO:0000256" key="7">
    <source>
        <dbReference type="ARBA" id="ARBA00023136"/>
    </source>
</evidence>
<evidence type="ECO:0000256" key="6">
    <source>
        <dbReference type="ARBA" id="ARBA00023065"/>
    </source>
</evidence>
<keyword evidence="8 12" id="KW-0066">ATP synthesis</keyword>
<evidence type="ECO:0000256" key="11">
    <source>
        <dbReference type="ARBA" id="ARBA00037847"/>
    </source>
</evidence>
<keyword evidence="3 12" id="KW-0812">Transmembrane</keyword>
<feature type="coiled-coil region" evidence="14">
    <location>
        <begin position="73"/>
        <end position="104"/>
    </location>
</feature>
<comment type="subcellular location">
    <subcellularLocation>
        <location evidence="12">Cell inner membrane</location>
        <topology evidence="12">Single-pass membrane protein</topology>
    </subcellularLocation>
    <subcellularLocation>
        <location evidence="11">Endomembrane system</location>
        <topology evidence="11">Single-pass membrane protein</topology>
    </subcellularLocation>
</comment>
<evidence type="ECO:0000256" key="14">
    <source>
        <dbReference type="SAM" id="Coils"/>
    </source>
</evidence>
<comment type="subunit">
    <text evidence="12">F-type ATPases have 2 components, F(1) - the catalytic core - and F(0) - the membrane proton channel. F(1) has five subunits: alpha(3), beta(3), gamma(1), delta(1), epsilon(1). F(0) has three main subunits: a(1), b(2) and c(10-14). The alpha and beta chains form an alternating ring which encloses part of the gamma chain. F(1) is attached to F(0) by a central stalk formed by the gamma and epsilon chains, while a peripheral stalk is formed by the delta and b chains.</text>
</comment>
<dbReference type="GO" id="GO:0012505">
    <property type="term" value="C:endomembrane system"/>
    <property type="evidence" value="ECO:0007669"/>
    <property type="project" value="UniProtKB-SubCell"/>
</dbReference>
<reference evidence="15 16" key="1">
    <citation type="submission" date="2012-06" db="EMBL/GenBank/DDBJ databases">
        <title>Complete sequence of Sulfurospirillum barnesii SES-3.</title>
        <authorList>
            <consortium name="US DOE Joint Genome Institute"/>
            <person name="Lucas S."/>
            <person name="Han J."/>
            <person name="Lapidus A."/>
            <person name="Cheng J.-F."/>
            <person name="Goodwin L."/>
            <person name="Pitluck S."/>
            <person name="Peters L."/>
            <person name="Ovchinnikova G."/>
            <person name="Lu M."/>
            <person name="Detter J.C."/>
            <person name="Han C."/>
            <person name="Tapia R."/>
            <person name="Land M."/>
            <person name="Hauser L."/>
            <person name="Kyrpides N."/>
            <person name="Ivanova N."/>
            <person name="Pagani I."/>
            <person name="Stolz J."/>
            <person name="Arkin A."/>
            <person name="Dehal P."/>
            <person name="Oremland R."/>
            <person name="Saltikov C."/>
            <person name="Basu P."/>
            <person name="Hollibaugh J."/>
            <person name="Newman D."/>
            <person name="Stolyar S."/>
            <person name="Hazen T."/>
            <person name="Woyke T."/>
        </authorList>
    </citation>
    <scope>NUCLEOTIDE SEQUENCE [LARGE SCALE GENOMIC DNA]</scope>
    <source>
        <strain evidence="16">ATCC 700032 / DSM 10660 / SES-3</strain>
    </source>
</reference>
<dbReference type="EMBL" id="CP003333">
    <property type="protein sequence ID" value="AFL67876.1"/>
    <property type="molecule type" value="Genomic_DNA"/>
</dbReference>
<comment type="function">
    <text evidence="10">Component of the F(0) channel, it forms part of the peripheral stalk, linking F(1) to F(0). The b'-subunit is a diverged and duplicated form of b found in plants and photosynthetic bacteria.</text>
</comment>
<dbReference type="OrthoDB" id="5373033at2"/>
<evidence type="ECO:0000256" key="4">
    <source>
        <dbReference type="ARBA" id="ARBA00022781"/>
    </source>
</evidence>
<evidence type="ECO:0000256" key="1">
    <source>
        <dbReference type="ARBA" id="ARBA00022448"/>
    </source>
</evidence>
<dbReference type="HAMAP" id="MF_01398">
    <property type="entry name" value="ATP_synth_b_bprime"/>
    <property type="match status" value="1"/>
</dbReference>
<keyword evidence="1 12" id="KW-0813">Transport</keyword>
<keyword evidence="2 12" id="KW-0138">CF(0)</keyword>
<dbReference type="Pfam" id="PF00430">
    <property type="entry name" value="ATP-synt_B"/>
    <property type="match status" value="1"/>
</dbReference>
<sequence>MKINYFLLFLLAPIALLASGGEGSGETDIFPRAVNFLIFASILYYYVSGTLKEWYIGRKNEIATKLDSIQVKLKESNSRKEIALAKVEEAKVNAKNLVETAKKEALLLAEKISQETDAEVENLEKAFQDRISIERRKMQRMIISEVLDEIFKEDSIALDNNEIVKIINKKVA</sequence>
<keyword evidence="16" id="KW-1185">Reference proteome</keyword>
<keyword evidence="6 12" id="KW-0406">Ion transport</keyword>
<gene>
    <name evidence="12" type="primary">atpF</name>
    <name evidence="15" type="ordered locus">Sulba_0567</name>
</gene>
<dbReference type="GO" id="GO:0005886">
    <property type="term" value="C:plasma membrane"/>
    <property type="evidence" value="ECO:0007669"/>
    <property type="project" value="UniProtKB-SubCell"/>
</dbReference>
<dbReference type="InterPro" id="IPR002146">
    <property type="entry name" value="ATP_synth_b/b'su_bac/chlpt"/>
</dbReference>
<keyword evidence="12" id="KW-0997">Cell inner membrane</keyword>
<feature type="transmembrane region" description="Helical" evidence="12">
    <location>
        <begin position="33"/>
        <end position="51"/>
    </location>
</feature>
<organism evidence="15 16">
    <name type="scientific">Sulfurospirillum barnesii (strain ATCC 700032 / DSM 10660 / SES-3)</name>
    <dbReference type="NCBI Taxonomy" id="760154"/>
    <lineage>
        <taxon>Bacteria</taxon>
        <taxon>Pseudomonadati</taxon>
        <taxon>Campylobacterota</taxon>
        <taxon>Epsilonproteobacteria</taxon>
        <taxon>Campylobacterales</taxon>
        <taxon>Sulfurospirillaceae</taxon>
        <taxon>Sulfurospirillum</taxon>
    </lineage>
</organism>
<dbReference type="RefSeq" id="WP_014768756.1">
    <property type="nucleotide sequence ID" value="NC_018002.1"/>
</dbReference>
<dbReference type="GO" id="GO:0045259">
    <property type="term" value="C:proton-transporting ATP synthase complex"/>
    <property type="evidence" value="ECO:0007669"/>
    <property type="project" value="UniProtKB-KW"/>
</dbReference>
<name>I3XVA2_SULBS</name>
<keyword evidence="4 12" id="KW-0375">Hydrogen ion transport</keyword>
<evidence type="ECO:0000313" key="15">
    <source>
        <dbReference type="EMBL" id="AFL67876.1"/>
    </source>
</evidence>
<dbReference type="CDD" id="cd06503">
    <property type="entry name" value="ATP-synt_Fo_b"/>
    <property type="match status" value="1"/>
</dbReference>
<dbReference type="eggNOG" id="COG0711">
    <property type="taxonomic scope" value="Bacteria"/>
</dbReference>
<evidence type="ECO:0000313" key="16">
    <source>
        <dbReference type="Proteomes" id="UP000006176"/>
    </source>
</evidence>
<evidence type="ECO:0000256" key="10">
    <source>
        <dbReference type="ARBA" id="ARBA00025614"/>
    </source>
</evidence>
<keyword evidence="12" id="KW-1003">Cell membrane</keyword>
<evidence type="ECO:0000256" key="9">
    <source>
        <dbReference type="ARBA" id="ARBA00025198"/>
    </source>
</evidence>
<dbReference type="NCBIfam" id="NF006292">
    <property type="entry name" value="PRK08475.1"/>
    <property type="match status" value="1"/>
</dbReference>
<proteinExistence type="inferred from homology"/>
<evidence type="ECO:0000256" key="5">
    <source>
        <dbReference type="ARBA" id="ARBA00022989"/>
    </source>
</evidence>
<evidence type="ECO:0000256" key="13">
    <source>
        <dbReference type="RuleBase" id="RU003848"/>
    </source>
</evidence>
<dbReference type="PATRIC" id="fig|760154.4.peg.564"/>
<dbReference type="HOGENOM" id="CLU_129781_0_0_7"/>
<evidence type="ECO:0000256" key="3">
    <source>
        <dbReference type="ARBA" id="ARBA00022692"/>
    </source>
</evidence>
<dbReference type="KEGG" id="sba:Sulba_0567"/>
<dbReference type="AlphaFoldDB" id="I3XVA2"/>